<dbReference type="Proteomes" id="UP000268033">
    <property type="component" value="Unassembled WGS sequence"/>
</dbReference>
<dbReference type="Pfam" id="PF04463">
    <property type="entry name" value="2-thiour_desulf"/>
    <property type="match status" value="1"/>
</dbReference>
<gene>
    <name evidence="2" type="ORF">EDC28_10490</name>
</gene>
<dbReference type="InterPro" id="IPR017087">
    <property type="entry name" value="UCP037004"/>
</dbReference>
<evidence type="ECO:0000259" key="1">
    <source>
        <dbReference type="Pfam" id="PF08349"/>
    </source>
</evidence>
<reference evidence="2 3" key="1">
    <citation type="submission" date="2018-11" db="EMBL/GenBank/DDBJ databases">
        <title>Genomic Encyclopedia of Type Strains, Phase IV (KMG-IV): sequencing the most valuable type-strain genomes for metagenomic binning, comparative biology and taxonomic classification.</title>
        <authorList>
            <person name="Goeker M."/>
        </authorList>
    </citation>
    <scope>NUCLEOTIDE SEQUENCE [LARGE SCALE GENOMIC DNA]</scope>
    <source>
        <strain evidence="2 3">DSM 21945</strain>
    </source>
</reference>
<organism evidence="2 3">
    <name type="scientific">Gallaecimonas pentaromativorans</name>
    <dbReference type="NCBI Taxonomy" id="584787"/>
    <lineage>
        <taxon>Bacteria</taxon>
        <taxon>Pseudomonadati</taxon>
        <taxon>Pseudomonadota</taxon>
        <taxon>Gammaproteobacteria</taxon>
        <taxon>Enterobacterales</taxon>
        <taxon>Gallaecimonadaceae</taxon>
        <taxon>Gallaecimonas</taxon>
    </lineage>
</organism>
<proteinExistence type="predicted"/>
<accession>A0A3N1PKM1</accession>
<keyword evidence="3" id="KW-1185">Reference proteome</keyword>
<dbReference type="PIRSF" id="PIRSF037004">
    <property type="entry name" value="UCP037004"/>
    <property type="match status" value="1"/>
</dbReference>
<dbReference type="InterPro" id="IPR013560">
    <property type="entry name" value="DUF1722"/>
</dbReference>
<dbReference type="EMBL" id="RJUL01000004">
    <property type="protein sequence ID" value="ROQ27440.1"/>
    <property type="molecule type" value="Genomic_DNA"/>
</dbReference>
<dbReference type="STRING" id="584787.GCA_001247655_02529"/>
<evidence type="ECO:0000313" key="2">
    <source>
        <dbReference type="EMBL" id="ROQ27440.1"/>
    </source>
</evidence>
<dbReference type="RefSeq" id="WP_123421303.1">
    <property type="nucleotide sequence ID" value="NZ_RJUL01000004.1"/>
</dbReference>
<dbReference type="Pfam" id="PF08349">
    <property type="entry name" value="DUF1722"/>
    <property type="match status" value="1"/>
</dbReference>
<dbReference type="PANTHER" id="PTHR30087">
    <property type="entry name" value="INNER MEMBRANE PROTEIN"/>
    <property type="match status" value="1"/>
</dbReference>
<dbReference type="AlphaFoldDB" id="A0A3N1PKM1"/>
<protein>
    <submittedName>
        <fullName evidence="2">Uncharacterized protein YbgA (DUF1722 family)</fullName>
    </submittedName>
</protein>
<feature type="domain" description="DUF1722" evidence="1">
    <location>
        <begin position="189"/>
        <end position="305"/>
    </location>
</feature>
<comment type="caution">
    <text evidence="2">The sequence shown here is derived from an EMBL/GenBank/DDBJ whole genome shotgun (WGS) entry which is preliminary data.</text>
</comment>
<sequence>MEIKVGVSACVIGQQVRFDGGHKLSRFISDELGRHFRFVPVCPEMAIGMGSPRPTIRLVGDPEHPRVQGTKGPELDVTEQLKAFADTALPGMSELSGYLLCAKSPTCGMERVRVYRPDGEGLGKVGVGVFAKALMARFPNLPVEEDGRLNDPLLRENFVLRVMAYHQWQQLRQDGLTLARLMAFHRRHKFLLLAHNQPVYRELGPMLAAADTATLKEVAEAYISRFMQALQSPASRKDHTNVLMHLQGFFKKMLSGTEKQELSELIQQYRQGLVPLVAPLTLINHHLRLHPVGYLAEQSYLNPYPADLKLRYGL</sequence>
<dbReference type="PANTHER" id="PTHR30087:SF0">
    <property type="entry name" value="INNER MEMBRANE PROTEIN"/>
    <property type="match status" value="1"/>
</dbReference>
<dbReference type="InterPro" id="IPR007553">
    <property type="entry name" value="2-thiour_desulf"/>
</dbReference>
<evidence type="ECO:0000313" key="3">
    <source>
        <dbReference type="Proteomes" id="UP000268033"/>
    </source>
</evidence>
<name>A0A3N1PKM1_9GAMM</name>